<feature type="domain" description="Thioredoxin" evidence="6">
    <location>
        <begin position="46"/>
        <end position="235"/>
    </location>
</feature>
<keyword evidence="4" id="KW-1015">Disulfide bond</keyword>
<dbReference type="SUPFAM" id="SSF52833">
    <property type="entry name" value="Thioredoxin-like"/>
    <property type="match status" value="1"/>
</dbReference>
<evidence type="ECO:0000313" key="7">
    <source>
        <dbReference type="EMBL" id="OHU92671.1"/>
    </source>
</evidence>
<comment type="similarity">
    <text evidence="1">Belongs to the thioredoxin family. DsbA subfamily.</text>
</comment>
<comment type="caution">
    <text evidence="7">The sequence shown here is derived from an EMBL/GenBank/DDBJ whole genome shotgun (WGS) entry which is preliminary data.</text>
</comment>
<dbReference type="Gene3D" id="3.40.30.10">
    <property type="entry name" value="Glutaredoxin"/>
    <property type="match status" value="1"/>
</dbReference>
<keyword evidence="8" id="KW-1185">Reference proteome</keyword>
<dbReference type="PANTHER" id="PTHR13887:SF14">
    <property type="entry name" value="DISULFIDE BOND FORMATION PROTEIN D"/>
    <property type="match status" value="1"/>
</dbReference>
<reference evidence="7 8" key="1">
    <citation type="submission" date="2016-09" db="EMBL/GenBank/DDBJ databases">
        <title>Pseudoalteromonas amylolytica sp. nov., isolated from the surface seawater.</title>
        <authorList>
            <person name="Wu Y.-H."/>
            <person name="Cheng H."/>
            <person name="Jin X.-B."/>
            <person name="Wang C.-S."/>
            <person name="Xu X.-W."/>
        </authorList>
    </citation>
    <scope>NUCLEOTIDE SEQUENCE [LARGE SCALE GENOMIC DNA]</scope>
    <source>
        <strain evidence="7 8">JW1</strain>
    </source>
</reference>
<name>A0A1S1MZ65_9GAMM</name>
<evidence type="ECO:0000256" key="5">
    <source>
        <dbReference type="ARBA" id="ARBA00023284"/>
    </source>
</evidence>
<keyword evidence="5" id="KW-0676">Redox-active center</keyword>
<dbReference type="STRING" id="1859457.BET10_04235"/>
<keyword evidence="3" id="KW-0560">Oxidoreductase</keyword>
<dbReference type="PROSITE" id="PS51352">
    <property type="entry name" value="THIOREDOXIN_2"/>
    <property type="match status" value="1"/>
</dbReference>
<dbReference type="EMBL" id="MKJU01000006">
    <property type="protein sequence ID" value="OHU92671.1"/>
    <property type="molecule type" value="Genomic_DNA"/>
</dbReference>
<protein>
    <recommendedName>
        <fullName evidence="6">Thioredoxin domain-containing protein</fullName>
    </recommendedName>
</protein>
<evidence type="ECO:0000256" key="2">
    <source>
        <dbReference type="ARBA" id="ARBA00022729"/>
    </source>
</evidence>
<accession>A0A1S1MZ65</accession>
<dbReference type="GO" id="GO:0016491">
    <property type="term" value="F:oxidoreductase activity"/>
    <property type="evidence" value="ECO:0007669"/>
    <property type="project" value="UniProtKB-KW"/>
</dbReference>
<sequence>MKNWILPIALSSVLAGCNTTQQAELDALRAEVEQLKSVQQQVAVRVGLAELVKPETLPLSQEGKWIGDKSNDVVVIEYTDLHCPFCKKFQQEIWPEFKKQYVDTGEAAVLARELPLSKLHPKAGYAAVFLRCTNQQGQYEQVKDKLFEIGNSITQETTAEVAQEFNLDEQKLTTCLADTSVHEAVGRSISDAQLLGIGGTPSFVVGRQKDGMLVDYQVIVGGSLEKLGAAIKALK</sequence>
<dbReference type="PANTHER" id="PTHR13887">
    <property type="entry name" value="GLUTATHIONE S-TRANSFERASE KAPPA"/>
    <property type="match status" value="1"/>
</dbReference>
<dbReference type="InterPro" id="IPR012336">
    <property type="entry name" value="Thioredoxin-like_fold"/>
</dbReference>
<evidence type="ECO:0000256" key="4">
    <source>
        <dbReference type="ARBA" id="ARBA00023157"/>
    </source>
</evidence>
<dbReference type="InterPro" id="IPR013766">
    <property type="entry name" value="Thioredoxin_domain"/>
</dbReference>
<dbReference type="AlphaFoldDB" id="A0A1S1MZ65"/>
<dbReference type="Proteomes" id="UP000179786">
    <property type="component" value="Unassembled WGS sequence"/>
</dbReference>
<dbReference type="RefSeq" id="WP_070983229.1">
    <property type="nucleotide sequence ID" value="NZ_MKJU01000006.1"/>
</dbReference>
<dbReference type="Pfam" id="PF13462">
    <property type="entry name" value="Thioredoxin_4"/>
    <property type="match status" value="1"/>
</dbReference>
<keyword evidence="2" id="KW-0732">Signal</keyword>
<dbReference type="PROSITE" id="PS51257">
    <property type="entry name" value="PROKAR_LIPOPROTEIN"/>
    <property type="match status" value="1"/>
</dbReference>
<gene>
    <name evidence="7" type="ORF">BET10_04235</name>
</gene>
<evidence type="ECO:0000256" key="1">
    <source>
        <dbReference type="ARBA" id="ARBA00005791"/>
    </source>
</evidence>
<dbReference type="InterPro" id="IPR036249">
    <property type="entry name" value="Thioredoxin-like_sf"/>
</dbReference>
<proteinExistence type="inferred from homology"/>
<evidence type="ECO:0000259" key="6">
    <source>
        <dbReference type="PROSITE" id="PS51352"/>
    </source>
</evidence>
<evidence type="ECO:0000256" key="3">
    <source>
        <dbReference type="ARBA" id="ARBA00023002"/>
    </source>
</evidence>
<organism evidence="7 8">
    <name type="scientific">Pseudoalteromonas amylolytica</name>
    <dbReference type="NCBI Taxonomy" id="1859457"/>
    <lineage>
        <taxon>Bacteria</taxon>
        <taxon>Pseudomonadati</taxon>
        <taxon>Pseudomonadota</taxon>
        <taxon>Gammaproteobacteria</taxon>
        <taxon>Alteromonadales</taxon>
        <taxon>Pseudoalteromonadaceae</taxon>
        <taxon>Pseudoalteromonas</taxon>
    </lineage>
</organism>
<dbReference type="OrthoDB" id="9780340at2"/>
<dbReference type="Gene3D" id="1.10.40.80">
    <property type="match status" value="1"/>
</dbReference>
<evidence type="ECO:0000313" key="8">
    <source>
        <dbReference type="Proteomes" id="UP000179786"/>
    </source>
</evidence>